<evidence type="ECO:0000313" key="1">
    <source>
        <dbReference type="EMBL" id="GAU98574.1"/>
    </source>
</evidence>
<evidence type="ECO:0000313" key="2">
    <source>
        <dbReference type="Proteomes" id="UP000186922"/>
    </source>
</evidence>
<comment type="caution">
    <text evidence="1">The sequence shown here is derived from an EMBL/GenBank/DDBJ whole genome shotgun (WGS) entry which is preliminary data.</text>
</comment>
<name>A0A1D1VAB6_RAMVA</name>
<dbReference type="EMBL" id="BDGG01000004">
    <property type="protein sequence ID" value="GAU98574.1"/>
    <property type="molecule type" value="Genomic_DNA"/>
</dbReference>
<sequence>MRISIRNSGRKTGNRCVTATNCRKRKTKPTWISLPVLVQTRISNIRTWNLLAETVFCSSHNRFNERLCQAPRHEHHVKTTPSTCHTANKSLHPQGPAELRIGNLKNIKILKQ</sequence>
<reference evidence="1 2" key="1">
    <citation type="journal article" date="2016" name="Nat. Commun.">
        <title>Extremotolerant tardigrade genome and improved radiotolerance of human cultured cells by tardigrade-unique protein.</title>
        <authorList>
            <person name="Hashimoto T."/>
            <person name="Horikawa D.D."/>
            <person name="Saito Y."/>
            <person name="Kuwahara H."/>
            <person name="Kozuka-Hata H."/>
            <person name="Shin-I T."/>
            <person name="Minakuchi Y."/>
            <person name="Ohishi K."/>
            <person name="Motoyama A."/>
            <person name="Aizu T."/>
            <person name="Enomoto A."/>
            <person name="Kondo K."/>
            <person name="Tanaka S."/>
            <person name="Hara Y."/>
            <person name="Koshikawa S."/>
            <person name="Sagara H."/>
            <person name="Miura T."/>
            <person name="Yokobori S."/>
            <person name="Miyagawa K."/>
            <person name="Suzuki Y."/>
            <person name="Kubo T."/>
            <person name="Oyama M."/>
            <person name="Kohara Y."/>
            <person name="Fujiyama A."/>
            <person name="Arakawa K."/>
            <person name="Katayama T."/>
            <person name="Toyoda A."/>
            <person name="Kunieda T."/>
        </authorList>
    </citation>
    <scope>NUCLEOTIDE SEQUENCE [LARGE SCALE GENOMIC DNA]</scope>
    <source>
        <strain evidence="1 2">YOKOZUNA-1</strain>
    </source>
</reference>
<accession>A0A1D1VAB6</accession>
<organism evidence="1 2">
    <name type="scientific">Ramazzottius varieornatus</name>
    <name type="common">Water bear</name>
    <name type="synonym">Tardigrade</name>
    <dbReference type="NCBI Taxonomy" id="947166"/>
    <lineage>
        <taxon>Eukaryota</taxon>
        <taxon>Metazoa</taxon>
        <taxon>Ecdysozoa</taxon>
        <taxon>Tardigrada</taxon>
        <taxon>Eutardigrada</taxon>
        <taxon>Parachela</taxon>
        <taxon>Hypsibioidea</taxon>
        <taxon>Ramazzottiidae</taxon>
        <taxon>Ramazzottius</taxon>
    </lineage>
</organism>
<proteinExistence type="predicted"/>
<protein>
    <submittedName>
        <fullName evidence="1">Uncharacterized protein</fullName>
    </submittedName>
</protein>
<dbReference type="Proteomes" id="UP000186922">
    <property type="component" value="Unassembled WGS sequence"/>
</dbReference>
<keyword evidence="2" id="KW-1185">Reference proteome</keyword>
<gene>
    <name evidence="1" type="primary">RvY_09703-1</name>
    <name evidence="1" type="synonym">RvY_09703.1</name>
    <name evidence="1" type="ORF">RvY_09703</name>
</gene>
<dbReference type="AlphaFoldDB" id="A0A1D1VAB6"/>